<dbReference type="InterPro" id="IPR012349">
    <property type="entry name" value="Split_barrel_FMN-bd"/>
</dbReference>
<evidence type="ECO:0008006" key="3">
    <source>
        <dbReference type="Google" id="ProtNLM"/>
    </source>
</evidence>
<evidence type="ECO:0000313" key="2">
    <source>
        <dbReference type="Proteomes" id="UP001142292"/>
    </source>
</evidence>
<organism evidence="1 2">
    <name type="scientific">Nocardioides luteus</name>
    <dbReference type="NCBI Taxonomy" id="1844"/>
    <lineage>
        <taxon>Bacteria</taxon>
        <taxon>Bacillati</taxon>
        <taxon>Actinomycetota</taxon>
        <taxon>Actinomycetes</taxon>
        <taxon>Propionibacteriales</taxon>
        <taxon>Nocardioidaceae</taxon>
        <taxon>Nocardioides</taxon>
    </lineage>
</organism>
<comment type="caution">
    <text evidence="1">The sequence shown here is derived from an EMBL/GenBank/DDBJ whole genome shotgun (WGS) entry which is preliminary data.</text>
</comment>
<reference evidence="1" key="1">
    <citation type="journal article" date="2014" name="Int. J. Syst. Evol. Microbiol.">
        <title>Complete genome of a new Firmicutes species belonging to the dominant human colonic microbiota ('Ruminococcus bicirculans') reveals two chromosomes and a selective capacity to utilize plant glucans.</title>
        <authorList>
            <consortium name="NISC Comparative Sequencing Program"/>
            <person name="Wegmann U."/>
            <person name="Louis P."/>
            <person name="Goesmann A."/>
            <person name="Henrissat B."/>
            <person name="Duncan S.H."/>
            <person name="Flint H.J."/>
        </authorList>
    </citation>
    <scope>NUCLEOTIDE SEQUENCE</scope>
    <source>
        <strain evidence="1">VKM Ac-1246</strain>
    </source>
</reference>
<gene>
    <name evidence="1" type="ORF">GCM10017579_42460</name>
</gene>
<protein>
    <recommendedName>
        <fullName evidence="3">Pyridoxamine 5'-phosphate oxidase</fullName>
    </recommendedName>
</protein>
<dbReference type="Gene3D" id="2.30.110.10">
    <property type="entry name" value="Electron Transport, Fmn-binding Protein, Chain A"/>
    <property type="match status" value="1"/>
</dbReference>
<proteinExistence type="predicted"/>
<keyword evidence="2" id="KW-1185">Reference proteome</keyword>
<dbReference type="Proteomes" id="UP001142292">
    <property type="component" value="Unassembled WGS sequence"/>
</dbReference>
<dbReference type="EMBL" id="BSEL01000010">
    <property type="protein sequence ID" value="GLJ70210.1"/>
    <property type="molecule type" value="Genomic_DNA"/>
</dbReference>
<dbReference type="RefSeq" id="WP_189118489.1">
    <property type="nucleotide sequence ID" value="NZ_BMRK01000007.1"/>
</dbReference>
<dbReference type="SUPFAM" id="SSF50475">
    <property type="entry name" value="FMN-binding split barrel"/>
    <property type="match status" value="1"/>
</dbReference>
<accession>A0ABQ5T169</accession>
<reference evidence="1" key="2">
    <citation type="submission" date="2023-01" db="EMBL/GenBank/DDBJ databases">
        <authorList>
            <person name="Sun Q."/>
            <person name="Evtushenko L."/>
        </authorList>
    </citation>
    <scope>NUCLEOTIDE SEQUENCE</scope>
    <source>
        <strain evidence="1">VKM Ac-1246</strain>
    </source>
</reference>
<sequence length="172" mass="19532">MRTEQVRFPTEYGTPSELMAWEDVRDRLAEAKQFWFAFERPGRSPHVTPLDGSRPGRSPHVTPLDGIWFEEKLVYGGSPETLHRRLAAAHPKVTVNLPDPWKLVVVEGEVRETGFAPEVADEIAGLLNAKYPEYGENVFRAKDYTEGVPAVHPRRIRAWTSFPKDATAFVFD</sequence>
<name>A0ABQ5T169_9ACTN</name>
<evidence type="ECO:0000313" key="1">
    <source>
        <dbReference type="EMBL" id="GLJ70210.1"/>
    </source>
</evidence>